<keyword evidence="4" id="KW-0653">Protein transport</keyword>
<keyword evidence="3" id="KW-0811">Translocation</keyword>
<dbReference type="PANTHER" id="PTHR23138:SF141">
    <property type="entry name" value="NUCLEAR PORE COMPLEX PROTEIN NUP50"/>
    <property type="match status" value="1"/>
</dbReference>
<evidence type="ECO:0000313" key="8">
    <source>
        <dbReference type="Proteomes" id="UP000886520"/>
    </source>
</evidence>
<dbReference type="InterPro" id="IPR011993">
    <property type="entry name" value="PH-like_dom_sf"/>
</dbReference>
<dbReference type="GO" id="GO:0051028">
    <property type="term" value="P:mRNA transport"/>
    <property type="evidence" value="ECO:0007669"/>
    <property type="project" value="UniProtKB-KW"/>
</dbReference>
<dbReference type="AlphaFoldDB" id="A0A9D4U873"/>
<dbReference type="Pfam" id="PF00638">
    <property type="entry name" value="Ran_BP1"/>
    <property type="match status" value="1"/>
</dbReference>
<feature type="compositionally biased region" description="Polar residues" evidence="5">
    <location>
        <begin position="167"/>
        <end position="181"/>
    </location>
</feature>
<comment type="subcellular location">
    <subcellularLocation>
        <location evidence="1">Nucleus</location>
        <location evidence="1">Nuclear pore complex</location>
    </subcellularLocation>
</comment>
<feature type="region of interest" description="Disordered" evidence="5">
    <location>
        <begin position="1"/>
        <end position="20"/>
    </location>
</feature>
<evidence type="ECO:0000256" key="5">
    <source>
        <dbReference type="SAM" id="MobiDB-lite"/>
    </source>
</evidence>
<evidence type="ECO:0000256" key="2">
    <source>
        <dbReference type="ARBA" id="ARBA00022816"/>
    </source>
</evidence>
<keyword evidence="2" id="KW-0813">Transport</keyword>
<gene>
    <name evidence="7" type="ORF">GOP47_0021687</name>
</gene>
<dbReference type="Gene3D" id="2.30.29.30">
    <property type="entry name" value="Pleckstrin-homology domain (PH domain)/Phosphotyrosine-binding domain (PTB)"/>
    <property type="match status" value="1"/>
</dbReference>
<keyword evidence="2" id="KW-0509">mRNA transport</keyword>
<keyword evidence="8" id="KW-1185">Reference proteome</keyword>
<accession>A0A9D4U873</accession>
<comment type="caution">
    <text evidence="7">The sequence shown here is derived from an EMBL/GenBank/DDBJ whole genome shotgun (WGS) entry which is preliminary data.</text>
</comment>
<keyword evidence="4" id="KW-0539">Nucleus</keyword>
<keyword evidence="4" id="KW-0906">Nuclear pore complex</keyword>
<dbReference type="SMART" id="SM00160">
    <property type="entry name" value="RanBD"/>
    <property type="match status" value="1"/>
</dbReference>
<dbReference type="SUPFAM" id="SSF50729">
    <property type="entry name" value="PH domain-like"/>
    <property type="match status" value="1"/>
</dbReference>
<feature type="compositionally biased region" description="Acidic residues" evidence="5">
    <location>
        <begin position="182"/>
        <end position="194"/>
    </location>
</feature>
<reference evidence="7" key="1">
    <citation type="submission" date="2021-01" db="EMBL/GenBank/DDBJ databases">
        <title>Adiantum capillus-veneris genome.</title>
        <authorList>
            <person name="Fang Y."/>
            <person name="Liao Q."/>
        </authorList>
    </citation>
    <scope>NUCLEOTIDE SEQUENCE</scope>
    <source>
        <strain evidence="7">H3</strain>
        <tissue evidence="7">Leaf</tissue>
    </source>
</reference>
<feature type="domain" description="RanBD1" evidence="6">
    <location>
        <begin position="204"/>
        <end position="338"/>
    </location>
</feature>
<evidence type="ECO:0000256" key="4">
    <source>
        <dbReference type="ARBA" id="ARBA00023132"/>
    </source>
</evidence>
<dbReference type="GO" id="GO:0005643">
    <property type="term" value="C:nuclear pore"/>
    <property type="evidence" value="ECO:0007669"/>
    <property type="project" value="UniProtKB-SubCell"/>
</dbReference>
<name>A0A9D4U873_ADICA</name>
<evidence type="ECO:0000313" key="7">
    <source>
        <dbReference type="EMBL" id="KAI5063140.1"/>
    </source>
</evidence>
<feature type="region of interest" description="Disordered" evidence="5">
    <location>
        <begin position="167"/>
        <end position="205"/>
    </location>
</feature>
<organism evidence="7 8">
    <name type="scientific">Adiantum capillus-veneris</name>
    <name type="common">Maidenhair fern</name>
    <dbReference type="NCBI Taxonomy" id="13818"/>
    <lineage>
        <taxon>Eukaryota</taxon>
        <taxon>Viridiplantae</taxon>
        <taxon>Streptophyta</taxon>
        <taxon>Embryophyta</taxon>
        <taxon>Tracheophyta</taxon>
        <taxon>Polypodiopsida</taxon>
        <taxon>Polypodiidae</taxon>
        <taxon>Polypodiales</taxon>
        <taxon>Pteridineae</taxon>
        <taxon>Pteridaceae</taxon>
        <taxon>Vittarioideae</taxon>
        <taxon>Adiantum</taxon>
    </lineage>
</organism>
<dbReference type="PROSITE" id="PS50196">
    <property type="entry name" value="RANBD1"/>
    <property type="match status" value="1"/>
</dbReference>
<dbReference type="CDD" id="cd13170">
    <property type="entry name" value="RanBD_NUP50"/>
    <property type="match status" value="1"/>
</dbReference>
<dbReference type="InterPro" id="IPR045255">
    <property type="entry name" value="RanBP1-like"/>
</dbReference>
<dbReference type="EMBL" id="JABFUD020000021">
    <property type="protein sequence ID" value="KAI5063140.1"/>
    <property type="molecule type" value="Genomic_DNA"/>
</dbReference>
<evidence type="ECO:0000259" key="6">
    <source>
        <dbReference type="PROSITE" id="PS50196"/>
    </source>
</evidence>
<protein>
    <recommendedName>
        <fullName evidence="6">RanBD1 domain-containing protein</fullName>
    </recommendedName>
</protein>
<sequence length="338" mass="36476">MAAFKRRAIAPPQSEAAGDAEAHLVINESGLATQNDGGRAARYIQHIRALNSQFTSWAQQQLKEHPLELWQEGIQDYLRHASKIQDDFKDVIGSSAHTETNVGMQSRSLFSTQNALPKVTDGSIASGFGKSLFDLKGGPSVSLSFPSFGVASFPKAAPTGLPFLNIPSGSSALNRPPNNENDTQEDGDDAEEEPSSPSVKRAEEPGIKVVHEIKCKLYIKGDSTTDSAWKEMGMGNLTLRSKEGAEKGTKEAKATLLVRNEVGRVLLNALLYPNMKMNVQKNTVAGIFHSAEADVKVQGSGSQETDSGKGRLYLIKLRTPSDAEQLEEVLTSNAPRGE</sequence>
<dbReference type="PANTHER" id="PTHR23138">
    <property type="entry name" value="RAN BINDING PROTEIN"/>
    <property type="match status" value="1"/>
</dbReference>
<proteinExistence type="predicted"/>
<dbReference type="OrthoDB" id="185618at2759"/>
<dbReference type="InterPro" id="IPR000156">
    <property type="entry name" value="Ran_bind_dom"/>
</dbReference>
<dbReference type="Proteomes" id="UP000886520">
    <property type="component" value="Chromosome 21"/>
</dbReference>
<dbReference type="GO" id="GO:0015031">
    <property type="term" value="P:protein transport"/>
    <property type="evidence" value="ECO:0007669"/>
    <property type="project" value="UniProtKB-KW"/>
</dbReference>
<evidence type="ECO:0000256" key="1">
    <source>
        <dbReference type="ARBA" id="ARBA00004567"/>
    </source>
</evidence>
<evidence type="ECO:0000256" key="3">
    <source>
        <dbReference type="ARBA" id="ARBA00023010"/>
    </source>
</evidence>